<dbReference type="InterPro" id="IPR048631">
    <property type="entry name" value="SecD_1st"/>
</dbReference>
<comment type="subunit">
    <text evidence="10">Forms a complex with SecF. Part of the essential Sec protein translocation apparatus which comprises SecA, SecYEG and auxiliary proteins SecDF-YajC and YidC.</text>
</comment>
<evidence type="ECO:0000256" key="8">
    <source>
        <dbReference type="ARBA" id="ARBA00023010"/>
    </source>
</evidence>
<keyword evidence="3 10" id="KW-1003">Cell membrane</keyword>
<protein>
    <recommendedName>
        <fullName evidence="10 11">Multifunctional fusion protein</fullName>
    </recommendedName>
    <domain>
        <recommendedName>
            <fullName evidence="10">Protein translocase subunit SecD</fullName>
        </recommendedName>
    </domain>
    <domain>
        <recommendedName>
            <fullName evidence="11">Protein-export membrane protein SecF</fullName>
        </recommendedName>
    </domain>
</protein>
<evidence type="ECO:0000259" key="12">
    <source>
        <dbReference type="PROSITE" id="PS50156"/>
    </source>
</evidence>
<sequence length="850" mass="91733">MLHFPRWQTILIWLAVALGVAYAAPNVLPQSYFSSLPGWAPSRPMTLGLDLQGGSHILLQIDRGELIAERLTSTRDDVRRLLRGERIGYTGLSVSGQAVQVRIRDASEVDAARQALDELVQPVASGLLGSGTISELSLTEPEPGLLRLDLTEEGISYRLASALEQSIEVIGRRVNELGTTEPVIQRQGDDRILVQVPGLDDPERLKDILGQTAKMTFQMVDQSVPVQEAIEGRPPAGTTVMYSMDDPPVPYLIEDRVIVSGESLVDAQATFDQRTNEPVVSFRFDTRGATRFGQATQENVGRLFAIILDGQVISAPQIREPILGGSGQISGNFTVQSANDLAVLLRAGALPATLTVIEERTVGPGLGQDSIDAGKVASMIGAALVVLFMIAVYGLLGIFAVVALVANICMIVAILSGLGATLTLPGIAGIVLTMGMAVDSNVLVFERIREERAGGRSIIQAVDSGFSKALGTIVDANVTTLIAAVILFYLGTGPVRGFAVTLAIGIITTVLSAYTLTRWMVAEWVKRRRPKELPRMPLQVVPTETGIGFMWLRRLTFTLSAAASIAAVALFVTVDMNYGIDFKGGSIIEVQAKEGDADLADIRSRLSGLNLGEVQVQEFGDPREVLIRVQAQDAGESAEQSVIAKVRGELENDYTFRRVEVVGPTVSSELARAGTIAVLVSLFAILIYIWLRFEWQFAVGAILATLHDVIMTIGFFVITGIEFNLSSIAAILTIVGYSLNDTVVVYDRVRENLRRFKKMPLPQLLDLSMNQMLSRTVMTSVTTLLALVALYIFGGEVIRSFTAAMIFGVIIGTYSSIFVAGPLLILFRMRPSVAQAGTQEEKSGDEVAAK</sequence>
<feature type="transmembrane region" description="Helical" evidence="10">
    <location>
        <begin position="555"/>
        <end position="574"/>
    </location>
</feature>
<dbReference type="PRINTS" id="PR01755">
    <property type="entry name" value="SECFTRNLCASE"/>
</dbReference>
<evidence type="ECO:0000256" key="10">
    <source>
        <dbReference type="HAMAP-Rule" id="MF_01463"/>
    </source>
</evidence>
<dbReference type="Gene3D" id="3.30.1360.200">
    <property type="match status" value="1"/>
</dbReference>
<dbReference type="RefSeq" id="WP_260902206.1">
    <property type="nucleotide sequence ID" value="NZ_JAOCZP010000002.1"/>
</dbReference>
<dbReference type="Pfam" id="PF02355">
    <property type="entry name" value="SecD_SecF_C"/>
    <property type="match status" value="2"/>
</dbReference>
<keyword evidence="14" id="KW-1185">Reference proteome</keyword>
<dbReference type="Gene3D" id="3.30.70.3400">
    <property type="match status" value="2"/>
</dbReference>
<gene>
    <name evidence="13" type="primary">secDF</name>
    <name evidence="10" type="synonym">secD</name>
    <name evidence="11" type="synonym">secF</name>
    <name evidence="13" type="ORF">N5A92_09890</name>
</gene>
<evidence type="ECO:0000256" key="11">
    <source>
        <dbReference type="HAMAP-Rule" id="MF_01464"/>
    </source>
</evidence>
<dbReference type="Gene3D" id="1.20.1640.10">
    <property type="entry name" value="Multidrug efflux transporter AcrB transmembrane domain"/>
    <property type="match status" value="2"/>
</dbReference>
<dbReference type="PROSITE" id="PS50156">
    <property type="entry name" value="SSD"/>
    <property type="match status" value="1"/>
</dbReference>
<feature type="transmembrane region" description="Helical" evidence="10">
    <location>
        <begin position="497"/>
        <end position="521"/>
    </location>
</feature>
<keyword evidence="9 10" id="KW-0472">Membrane</keyword>
<evidence type="ECO:0000256" key="6">
    <source>
        <dbReference type="ARBA" id="ARBA00022927"/>
    </source>
</evidence>
<dbReference type="InterPro" id="IPR054384">
    <property type="entry name" value="SecDF_P1_head"/>
</dbReference>
<evidence type="ECO:0000256" key="3">
    <source>
        <dbReference type="ARBA" id="ARBA00022475"/>
    </source>
</evidence>
<feature type="transmembrane region" description="Helical" evidence="10">
    <location>
        <begin position="698"/>
        <end position="721"/>
    </location>
</feature>
<dbReference type="InterPro" id="IPR022645">
    <property type="entry name" value="SecD/SecF_bac"/>
</dbReference>
<evidence type="ECO:0000313" key="13">
    <source>
        <dbReference type="EMBL" id="MCT7375343.1"/>
    </source>
</evidence>
<name>A0ABT2LNU7_9HYPH</name>
<accession>A0ABT2LNU7</accession>
<comment type="subunit">
    <text evidence="11">Forms a complex with SecD. Part of the essential Sec protein translocation apparatus which comprises SecA, SecYEG and auxiliary proteins SecDF-YajC and YidC.</text>
</comment>
<dbReference type="NCBIfam" id="NF009583">
    <property type="entry name" value="PRK13024.1-3"/>
    <property type="match status" value="1"/>
</dbReference>
<comment type="function">
    <text evidence="10">Part of the Sec protein translocase complex. Interacts with the SecYEG preprotein conducting channel. SecDF uses the proton motive force (PMF) to complete protein translocation after the ATP-dependent function of SecA.</text>
</comment>
<feature type="transmembrane region" description="Helical" evidence="10">
    <location>
        <begin position="805"/>
        <end position="827"/>
    </location>
</feature>
<dbReference type="NCBIfam" id="TIGR01129">
    <property type="entry name" value="secD"/>
    <property type="match status" value="1"/>
</dbReference>
<keyword evidence="5 10" id="KW-0812">Transmembrane</keyword>
<dbReference type="Proteomes" id="UP001320831">
    <property type="component" value="Unassembled WGS sequence"/>
</dbReference>
<organism evidence="13 14">
    <name type="scientific">Chelativorans salis</name>
    <dbReference type="NCBI Taxonomy" id="2978478"/>
    <lineage>
        <taxon>Bacteria</taxon>
        <taxon>Pseudomonadati</taxon>
        <taxon>Pseudomonadota</taxon>
        <taxon>Alphaproteobacteria</taxon>
        <taxon>Hyphomicrobiales</taxon>
        <taxon>Phyllobacteriaceae</taxon>
        <taxon>Chelativorans</taxon>
    </lineage>
</organism>
<evidence type="ECO:0000313" key="14">
    <source>
        <dbReference type="Proteomes" id="UP001320831"/>
    </source>
</evidence>
<comment type="subcellular location">
    <subcellularLocation>
        <location evidence="1 10">Cell membrane</location>
        <topology evidence="1 10">Multi-pass membrane protein</topology>
    </subcellularLocation>
</comment>
<dbReference type="HAMAP" id="MF_01464_B">
    <property type="entry name" value="SecF_B"/>
    <property type="match status" value="1"/>
</dbReference>
<comment type="similarity">
    <text evidence="11">Belongs to the SecD/SecF family. SecF subfamily.</text>
</comment>
<keyword evidence="6 10" id="KW-0653">Protein transport</keyword>
<evidence type="ECO:0000256" key="2">
    <source>
        <dbReference type="ARBA" id="ARBA00022448"/>
    </source>
</evidence>
<dbReference type="NCBIfam" id="NF011315">
    <property type="entry name" value="PRK14726.1"/>
    <property type="match status" value="1"/>
</dbReference>
<dbReference type="InterPro" id="IPR005665">
    <property type="entry name" value="SecF_bac"/>
</dbReference>
<evidence type="ECO:0000256" key="5">
    <source>
        <dbReference type="ARBA" id="ARBA00022692"/>
    </source>
</evidence>
<comment type="caution">
    <text evidence="10">Lacks conserved residue(s) required for the propagation of feature annotation.</text>
</comment>
<dbReference type="SUPFAM" id="SSF82866">
    <property type="entry name" value="Multidrug efflux transporter AcrB transmembrane domain"/>
    <property type="match status" value="2"/>
</dbReference>
<dbReference type="Pfam" id="PF22599">
    <property type="entry name" value="SecDF_P1_head"/>
    <property type="match status" value="1"/>
</dbReference>
<keyword evidence="8 10" id="KW-0811">Translocation</keyword>
<dbReference type="InterPro" id="IPR022813">
    <property type="entry name" value="SecD/SecF_arch_bac"/>
</dbReference>
<feature type="transmembrane region" description="Helical" evidence="10">
    <location>
        <begin position="772"/>
        <end position="793"/>
    </location>
</feature>
<dbReference type="InterPro" id="IPR005791">
    <property type="entry name" value="SecD"/>
</dbReference>
<dbReference type="InterPro" id="IPR000731">
    <property type="entry name" value="SSD"/>
</dbReference>
<keyword evidence="7 10" id="KW-1133">Transmembrane helix</keyword>
<dbReference type="InterPro" id="IPR022646">
    <property type="entry name" value="SecD/SecF_CS"/>
</dbReference>
<evidence type="ECO:0000256" key="7">
    <source>
        <dbReference type="ARBA" id="ARBA00022989"/>
    </source>
</evidence>
<keyword evidence="4" id="KW-0997">Cell inner membrane</keyword>
<feature type="domain" description="SSD" evidence="12">
    <location>
        <begin position="690"/>
        <end position="826"/>
    </location>
</feature>
<evidence type="ECO:0000256" key="9">
    <source>
        <dbReference type="ARBA" id="ARBA00023136"/>
    </source>
</evidence>
<feature type="transmembrane region" description="Helical" evidence="10">
    <location>
        <begin position="376"/>
        <end position="396"/>
    </location>
</feature>
<feature type="transmembrane region" description="Helical" evidence="10">
    <location>
        <begin position="727"/>
        <end position="749"/>
    </location>
</feature>
<proteinExistence type="inferred from homology"/>
<dbReference type="EMBL" id="JAOCZP010000002">
    <property type="protein sequence ID" value="MCT7375343.1"/>
    <property type="molecule type" value="Genomic_DNA"/>
</dbReference>
<comment type="caution">
    <text evidence="13">The sequence shown here is derived from an EMBL/GenBank/DDBJ whole genome shotgun (WGS) entry which is preliminary data.</text>
</comment>
<dbReference type="Pfam" id="PF07549">
    <property type="entry name" value="Sec_GG"/>
    <property type="match status" value="2"/>
</dbReference>
<dbReference type="Pfam" id="PF21760">
    <property type="entry name" value="SecD_1st"/>
    <property type="match status" value="1"/>
</dbReference>
<dbReference type="NCBIfam" id="TIGR00966">
    <property type="entry name" value="transloc_SecF"/>
    <property type="match status" value="1"/>
</dbReference>
<evidence type="ECO:0000256" key="1">
    <source>
        <dbReference type="ARBA" id="ARBA00004651"/>
    </source>
</evidence>
<comment type="similarity">
    <text evidence="10">Belongs to the SecD/SecF family. SecD subfamily.</text>
</comment>
<dbReference type="InterPro" id="IPR048634">
    <property type="entry name" value="SecD_SecF_C"/>
</dbReference>
<feature type="transmembrane region" description="Helical" evidence="10">
    <location>
        <begin position="466"/>
        <end position="491"/>
    </location>
</feature>
<keyword evidence="2 10" id="KW-0813">Transport</keyword>
<dbReference type="NCBIfam" id="TIGR00916">
    <property type="entry name" value="2A0604s01"/>
    <property type="match status" value="2"/>
</dbReference>
<dbReference type="HAMAP" id="MF_01463_B">
    <property type="entry name" value="SecD_B"/>
    <property type="match status" value="1"/>
</dbReference>
<feature type="transmembrane region" description="Helical" evidence="10">
    <location>
        <begin position="670"/>
        <end position="691"/>
    </location>
</feature>
<dbReference type="InterPro" id="IPR055344">
    <property type="entry name" value="SecD_SecF_C_bact"/>
</dbReference>
<reference evidence="13 14" key="1">
    <citation type="submission" date="2022-09" db="EMBL/GenBank/DDBJ databases">
        <title>Chelativorans salina sp. nov., a novel slightly halophilic bacterium isolated from a saline lake sediment enrichment.</title>
        <authorList>
            <person name="Gao L."/>
            <person name="Fang B.-Z."/>
            <person name="Li W.-J."/>
        </authorList>
    </citation>
    <scope>NUCLEOTIDE SEQUENCE [LARGE SCALE GENOMIC DNA]</scope>
    <source>
        <strain evidence="13 14">EGI FJ00035</strain>
    </source>
</reference>
<evidence type="ECO:0000256" key="4">
    <source>
        <dbReference type="ARBA" id="ARBA00022519"/>
    </source>
</evidence>
<dbReference type="PANTHER" id="PTHR30081:SF1">
    <property type="entry name" value="PROTEIN TRANSLOCASE SUBUNIT SECD"/>
    <property type="match status" value="1"/>
</dbReference>
<dbReference type="PANTHER" id="PTHR30081">
    <property type="entry name" value="PROTEIN-EXPORT MEMBRANE PROTEIN SEC"/>
    <property type="match status" value="1"/>
</dbReference>